<dbReference type="PANTHER" id="PTHR43612">
    <property type="entry name" value="TRIFUNCTIONAL ENZYME SUBUNIT ALPHA"/>
    <property type="match status" value="1"/>
</dbReference>
<sequence length="531" mass="58471">VVEPEILRDASLDLLARAIRGELDWETKRKVKQQPLMLNENEAMMTFETARAFIAGKAGPNYPAPLTIVGVMQAGANLPLEGALEIEAEGFAELAKSPEATSLIGLFLGDQLLKKKAKSSKKMAEPVNRAAVLGAGIMGGGVAYQSAFKGIPIAMKDIAQSQLELGMKEAAKIMQKRIDRGQMEVEEMTHILTDITPTLSYENIAEADLVVEAVVEKESVKKAVLSETESIIRKNAILASNTSTISITKLAKGLERPEQFCGMHFFNPVHRMPLVEVIRGEKSSETTIASTVAFATAMGKSPIVVNDCPGFLINRVLFPYFAGFTGLVSDGVDYEHIDKVMEKFGWPMGPACLLDVVGIDTAFHAGSVMAEGYPDRMSREDPTIISKMFEQKWFGKKNEKGFYIHSKDKKGKPKKEVNPETGNFIRDLNASSGDDISDEDIVDRMMLPMLMESSRCLEDNIVETPMEVDMGLIYGLGFPPFRGGIFRWADSAGLDELLQRAEKLKPIGKIYEPTEQISKMVKDGQLFHPIR</sequence>
<dbReference type="GO" id="GO:0004300">
    <property type="term" value="F:enoyl-CoA hydratase activity"/>
    <property type="evidence" value="ECO:0007669"/>
    <property type="project" value="TreeGrafter"/>
</dbReference>
<evidence type="ECO:0000259" key="6">
    <source>
        <dbReference type="Pfam" id="PF00725"/>
    </source>
</evidence>
<dbReference type="GO" id="GO:0006635">
    <property type="term" value="P:fatty acid beta-oxidation"/>
    <property type="evidence" value="ECO:0007669"/>
    <property type="project" value="TreeGrafter"/>
</dbReference>
<keyword evidence="3" id="KW-0456">Lyase</keyword>
<protein>
    <recommendedName>
        <fullName evidence="9">Enoyl-CoA hydratase</fullName>
    </recommendedName>
</protein>
<dbReference type="InterPro" id="IPR006180">
    <property type="entry name" value="3-OHacyl-CoA_DH_CS"/>
</dbReference>
<feature type="domain" description="3-hydroxyacyl-CoA dehydrogenase C-terminal" evidence="6">
    <location>
        <begin position="310"/>
        <end position="403"/>
    </location>
</feature>
<feature type="domain" description="3-hydroxyacyl-CoA dehydrogenase C-terminal" evidence="6">
    <location>
        <begin position="441"/>
        <end position="526"/>
    </location>
</feature>
<feature type="region of interest" description="Disordered" evidence="5">
    <location>
        <begin position="407"/>
        <end position="429"/>
    </location>
</feature>
<dbReference type="Pfam" id="PF00725">
    <property type="entry name" value="3HCDH"/>
    <property type="match status" value="2"/>
</dbReference>
<keyword evidence="2" id="KW-0520">NAD</keyword>
<dbReference type="Gene3D" id="1.10.1040.50">
    <property type="match status" value="1"/>
</dbReference>
<keyword evidence="4" id="KW-0511">Multifunctional enzyme</keyword>
<dbReference type="GO" id="GO:0016509">
    <property type="term" value="F:long-chain (3S)-3-hydroxyacyl-CoA dehydrogenase (NAD+) activity"/>
    <property type="evidence" value="ECO:0007669"/>
    <property type="project" value="TreeGrafter"/>
</dbReference>
<dbReference type="Gene3D" id="3.90.226.10">
    <property type="entry name" value="2-enoyl-CoA Hydratase, Chain A, domain 1"/>
    <property type="match status" value="1"/>
</dbReference>
<dbReference type="Gene3D" id="3.40.50.720">
    <property type="entry name" value="NAD(P)-binding Rossmann-like Domain"/>
    <property type="match status" value="1"/>
</dbReference>
<dbReference type="AlphaFoldDB" id="A0A381XE14"/>
<dbReference type="PANTHER" id="PTHR43612:SF3">
    <property type="entry name" value="TRIFUNCTIONAL ENZYME SUBUNIT ALPHA, MITOCHONDRIAL"/>
    <property type="match status" value="1"/>
</dbReference>
<dbReference type="SUPFAM" id="SSF48179">
    <property type="entry name" value="6-phosphogluconate dehydrogenase C-terminal domain-like"/>
    <property type="match status" value="2"/>
</dbReference>
<dbReference type="InterPro" id="IPR006108">
    <property type="entry name" value="3HC_DH_C"/>
</dbReference>
<evidence type="ECO:0000256" key="5">
    <source>
        <dbReference type="SAM" id="MobiDB-lite"/>
    </source>
</evidence>
<evidence type="ECO:0000256" key="3">
    <source>
        <dbReference type="ARBA" id="ARBA00023239"/>
    </source>
</evidence>
<dbReference type="SUPFAM" id="SSF52096">
    <property type="entry name" value="ClpP/crotonase"/>
    <property type="match status" value="1"/>
</dbReference>
<dbReference type="SUPFAM" id="SSF51735">
    <property type="entry name" value="NAD(P)-binding Rossmann-fold domains"/>
    <property type="match status" value="1"/>
</dbReference>
<accession>A0A381XE14</accession>
<dbReference type="InterPro" id="IPR036291">
    <property type="entry name" value="NAD(P)-bd_dom_sf"/>
</dbReference>
<dbReference type="InterPro" id="IPR050136">
    <property type="entry name" value="FA_oxidation_alpha_subunit"/>
</dbReference>
<evidence type="ECO:0000256" key="1">
    <source>
        <dbReference type="ARBA" id="ARBA00023002"/>
    </source>
</evidence>
<organism evidence="8">
    <name type="scientific">marine metagenome</name>
    <dbReference type="NCBI Taxonomy" id="408172"/>
    <lineage>
        <taxon>unclassified sequences</taxon>
        <taxon>metagenomes</taxon>
        <taxon>ecological metagenomes</taxon>
    </lineage>
</organism>
<keyword evidence="1" id="KW-0560">Oxidoreductase</keyword>
<gene>
    <name evidence="8" type="ORF">METZ01_LOCUS115724</name>
</gene>
<evidence type="ECO:0000256" key="2">
    <source>
        <dbReference type="ARBA" id="ARBA00023027"/>
    </source>
</evidence>
<evidence type="ECO:0008006" key="9">
    <source>
        <dbReference type="Google" id="ProtNLM"/>
    </source>
</evidence>
<evidence type="ECO:0000259" key="7">
    <source>
        <dbReference type="Pfam" id="PF02737"/>
    </source>
</evidence>
<dbReference type="EMBL" id="UINC01014805">
    <property type="protein sequence ID" value="SVA62870.1"/>
    <property type="molecule type" value="Genomic_DNA"/>
</dbReference>
<proteinExistence type="predicted"/>
<dbReference type="PROSITE" id="PS00067">
    <property type="entry name" value="3HCDH"/>
    <property type="match status" value="1"/>
</dbReference>
<dbReference type="GO" id="GO:0070403">
    <property type="term" value="F:NAD+ binding"/>
    <property type="evidence" value="ECO:0007669"/>
    <property type="project" value="InterPro"/>
</dbReference>
<dbReference type="InterPro" id="IPR006176">
    <property type="entry name" value="3-OHacyl-CoA_DH_NAD-bd"/>
</dbReference>
<dbReference type="Pfam" id="PF02737">
    <property type="entry name" value="3HCDH_N"/>
    <property type="match status" value="1"/>
</dbReference>
<reference evidence="8" key="1">
    <citation type="submission" date="2018-05" db="EMBL/GenBank/DDBJ databases">
        <authorList>
            <person name="Lanie J.A."/>
            <person name="Ng W.-L."/>
            <person name="Kazmierczak K.M."/>
            <person name="Andrzejewski T.M."/>
            <person name="Davidsen T.M."/>
            <person name="Wayne K.J."/>
            <person name="Tettelin H."/>
            <person name="Glass J.I."/>
            <person name="Rusch D."/>
            <person name="Podicherti R."/>
            <person name="Tsui H.-C.T."/>
            <person name="Winkler M.E."/>
        </authorList>
    </citation>
    <scope>NUCLEOTIDE SEQUENCE</scope>
</reference>
<dbReference type="FunFam" id="3.40.50.720:FF:000009">
    <property type="entry name" value="Fatty oxidation complex, alpha subunit"/>
    <property type="match status" value="1"/>
</dbReference>
<name>A0A381XE14_9ZZZZ</name>
<dbReference type="InterPro" id="IPR029045">
    <property type="entry name" value="ClpP/crotonase-like_dom_sf"/>
</dbReference>
<evidence type="ECO:0000313" key="8">
    <source>
        <dbReference type="EMBL" id="SVA62870.1"/>
    </source>
</evidence>
<feature type="domain" description="3-hydroxyacyl-CoA dehydrogenase NAD binding" evidence="7">
    <location>
        <begin position="130"/>
        <end position="308"/>
    </location>
</feature>
<evidence type="ECO:0000256" key="4">
    <source>
        <dbReference type="ARBA" id="ARBA00023268"/>
    </source>
</evidence>
<dbReference type="InterPro" id="IPR008927">
    <property type="entry name" value="6-PGluconate_DH-like_C_sf"/>
</dbReference>
<feature type="non-terminal residue" evidence="8">
    <location>
        <position position="1"/>
    </location>
</feature>